<feature type="compositionally biased region" description="Acidic residues" evidence="1">
    <location>
        <begin position="99"/>
        <end position="115"/>
    </location>
</feature>
<sequence length="306" mass="32526">MGRPPGAKSYKIKELALLFRYVERHKPRGANHWTKVARDYNARVVKIGGAERKWENLKKKFDDLVRVQKPTGDPDCPPEVRTAKRLNSAILGAAVVGTTEDDSGGEATNTEEERDDVGAGMISDKSDEDDDFSVSDTDEEEAVPPATTAEGTSHSSTDEADPQNLSATSAAASGGKRGRESGSSAAPTPKKTNKGKAVDPGFTTGTQRQMFGAFTSLAEELKKSDTSADHGLCAQQLAQTALQLSSLSGQVTALTSQVAQLERQVLQMQFHASGSGTCSFNLSHFTPSADVPGSSNSSTFIDQTQT</sequence>
<dbReference type="Pfam" id="PF20681">
    <property type="entry name" value="DUF6818"/>
    <property type="match status" value="1"/>
</dbReference>
<comment type="caution">
    <text evidence="3">The sequence shown here is derived from an EMBL/GenBank/DDBJ whole genome shotgun (WGS) entry which is preliminary data.</text>
</comment>
<dbReference type="AlphaFoldDB" id="A0AAN6JZK9"/>
<dbReference type="EMBL" id="JAPDMZ010000028">
    <property type="protein sequence ID" value="KAK0555322.1"/>
    <property type="molecule type" value="Genomic_DNA"/>
</dbReference>
<feature type="domain" description="DUF6818" evidence="2">
    <location>
        <begin position="27"/>
        <end position="103"/>
    </location>
</feature>
<name>A0AAN6JZK9_9BASI</name>
<dbReference type="PANTHER" id="PTHR34409">
    <property type="entry name" value="SET DOMAIN-CONTAINING PROTEIN"/>
    <property type="match status" value="1"/>
</dbReference>
<gene>
    <name evidence="3" type="ORF">OC846_001750</name>
</gene>
<protein>
    <recommendedName>
        <fullName evidence="2">DUF6818 domain-containing protein</fullName>
    </recommendedName>
</protein>
<feature type="region of interest" description="Disordered" evidence="1">
    <location>
        <begin position="93"/>
        <end position="205"/>
    </location>
</feature>
<evidence type="ECO:0000313" key="3">
    <source>
        <dbReference type="EMBL" id="KAK0555322.1"/>
    </source>
</evidence>
<dbReference type="PANTHER" id="PTHR34409:SF1">
    <property type="entry name" value="MYB-LIKE DOMAIN-CONTAINING PROTEIN"/>
    <property type="match status" value="1"/>
</dbReference>
<feature type="compositionally biased region" description="Acidic residues" evidence="1">
    <location>
        <begin position="126"/>
        <end position="142"/>
    </location>
</feature>
<organism evidence="3 4">
    <name type="scientific">Tilletia horrida</name>
    <dbReference type="NCBI Taxonomy" id="155126"/>
    <lineage>
        <taxon>Eukaryota</taxon>
        <taxon>Fungi</taxon>
        <taxon>Dikarya</taxon>
        <taxon>Basidiomycota</taxon>
        <taxon>Ustilaginomycotina</taxon>
        <taxon>Exobasidiomycetes</taxon>
        <taxon>Tilletiales</taxon>
        <taxon>Tilletiaceae</taxon>
        <taxon>Tilletia</taxon>
    </lineage>
</organism>
<evidence type="ECO:0000256" key="1">
    <source>
        <dbReference type="SAM" id="MobiDB-lite"/>
    </source>
</evidence>
<reference evidence="3" key="1">
    <citation type="journal article" date="2023" name="PhytoFront">
        <title>Draft Genome Resources of Seven Strains of Tilletia horrida, Causal Agent of Kernel Smut of Rice.</title>
        <authorList>
            <person name="Khanal S."/>
            <person name="Antony Babu S."/>
            <person name="Zhou X.G."/>
        </authorList>
    </citation>
    <scope>NUCLEOTIDE SEQUENCE</scope>
    <source>
        <strain evidence="3">TX6</strain>
    </source>
</reference>
<feature type="compositionally biased region" description="Low complexity" evidence="1">
    <location>
        <begin position="143"/>
        <end position="152"/>
    </location>
</feature>
<evidence type="ECO:0000313" key="4">
    <source>
        <dbReference type="Proteomes" id="UP001176517"/>
    </source>
</evidence>
<dbReference type="InterPro" id="IPR049203">
    <property type="entry name" value="DUF6818"/>
</dbReference>
<accession>A0AAN6JZK9</accession>
<evidence type="ECO:0000259" key="2">
    <source>
        <dbReference type="Pfam" id="PF20681"/>
    </source>
</evidence>
<proteinExistence type="predicted"/>
<dbReference type="Proteomes" id="UP001176517">
    <property type="component" value="Unassembled WGS sequence"/>
</dbReference>
<keyword evidence="4" id="KW-1185">Reference proteome</keyword>